<evidence type="ECO:0000313" key="3">
    <source>
        <dbReference type="Proteomes" id="UP001296873"/>
    </source>
</evidence>
<name>A0ABS1D8H0_9PROT</name>
<dbReference type="EMBL" id="NRRL01000001">
    <property type="protein sequence ID" value="MBK1666706.1"/>
    <property type="molecule type" value="Genomic_DNA"/>
</dbReference>
<reference evidence="2 3" key="1">
    <citation type="journal article" date="2020" name="Microorganisms">
        <title>Osmotic Adaptation and Compatible Solute Biosynthesis of Phototrophic Bacteria as Revealed from Genome Analyses.</title>
        <authorList>
            <person name="Imhoff J.F."/>
            <person name="Rahn T."/>
            <person name="Kunzel S."/>
            <person name="Keller A."/>
            <person name="Neulinger S.C."/>
        </authorList>
    </citation>
    <scope>NUCLEOTIDE SEQUENCE [LARGE SCALE GENOMIC DNA]</scope>
    <source>
        <strain evidence="2 3">DSM 9895</strain>
    </source>
</reference>
<sequence>MEAASRPRLSARRAPAIGAIMTEDAMTLPSPLQALLIVWVVQTLILLAGALRRATRHDADTATATRAVSFTMHRSDPDRIAVRGDLQTAALLATTAALPVAWIAC</sequence>
<keyword evidence="1" id="KW-0812">Transmembrane</keyword>
<proteinExistence type="predicted"/>
<accession>A0ABS1D8H0</accession>
<keyword evidence="1" id="KW-0472">Membrane</keyword>
<protein>
    <submittedName>
        <fullName evidence="2">Uncharacterized protein</fullName>
    </submittedName>
</protein>
<dbReference type="Proteomes" id="UP001296873">
    <property type="component" value="Unassembled WGS sequence"/>
</dbReference>
<evidence type="ECO:0000313" key="2">
    <source>
        <dbReference type="EMBL" id="MBK1666706.1"/>
    </source>
</evidence>
<keyword evidence="3" id="KW-1185">Reference proteome</keyword>
<comment type="caution">
    <text evidence="2">The sequence shown here is derived from an EMBL/GenBank/DDBJ whole genome shotgun (WGS) entry which is preliminary data.</text>
</comment>
<gene>
    <name evidence="2" type="ORF">CKO28_01430</name>
</gene>
<keyword evidence="1" id="KW-1133">Transmembrane helix</keyword>
<feature type="transmembrane region" description="Helical" evidence="1">
    <location>
        <begin position="32"/>
        <end position="51"/>
    </location>
</feature>
<organism evidence="2 3">
    <name type="scientific">Rhodovibrio sodomensis</name>
    <dbReference type="NCBI Taxonomy" id="1088"/>
    <lineage>
        <taxon>Bacteria</taxon>
        <taxon>Pseudomonadati</taxon>
        <taxon>Pseudomonadota</taxon>
        <taxon>Alphaproteobacteria</taxon>
        <taxon>Rhodospirillales</taxon>
        <taxon>Rhodovibrionaceae</taxon>
        <taxon>Rhodovibrio</taxon>
    </lineage>
</organism>
<evidence type="ECO:0000256" key="1">
    <source>
        <dbReference type="SAM" id="Phobius"/>
    </source>
</evidence>